<dbReference type="SUPFAM" id="SSF161070">
    <property type="entry name" value="SNF-like"/>
    <property type="match status" value="1"/>
</dbReference>
<sequence length="125" mass="14249">MSLFWAQKLRGQFNNSAFRFTNQSDHIFIALSLIVSLNNVLRFPIICSESGGILFFIPYALCLIFITIPLTFLENALGQYSSLPSMQLFYHLCPAFGETNKNLNHSRSDSCFLLANVINFKKMKN</sequence>
<proteinExistence type="predicted"/>
<feature type="transmembrane region" description="Helical" evidence="8">
    <location>
        <begin position="27"/>
        <end position="46"/>
    </location>
</feature>
<evidence type="ECO:0000256" key="8">
    <source>
        <dbReference type="SAM" id="Phobius"/>
    </source>
</evidence>
<evidence type="ECO:0000256" key="5">
    <source>
        <dbReference type="ARBA" id="ARBA00022989"/>
    </source>
</evidence>
<dbReference type="Pfam" id="PF00209">
    <property type="entry name" value="SNF"/>
    <property type="match status" value="1"/>
</dbReference>
<comment type="subcellular location">
    <subcellularLocation>
        <location evidence="1">Membrane</location>
        <topology evidence="1">Multi-pass membrane protein</topology>
    </subcellularLocation>
</comment>
<evidence type="ECO:0000313" key="11">
    <source>
        <dbReference type="WBParaSite" id="TCLT_0000177601-mRNA-1"/>
    </source>
</evidence>
<evidence type="ECO:0000256" key="7">
    <source>
        <dbReference type="PIRSR" id="PIRSR600175-1"/>
    </source>
</evidence>
<evidence type="ECO:0000256" key="4">
    <source>
        <dbReference type="ARBA" id="ARBA00022847"/>
    </source>
</evidence>
<keyword evidence="6 8" id="KW-0472">Membrane</keyword>
<dbReference type="OrthoDB" id="5872181at2759"/>
<evidence type="ECO:0000256" key="1">
    <source>
        <dbReference type="ARBA" id="ARBA00004141"/>
    </source>
</evidence>
<keyword evidence="3 8" id="KW-0812">Transmembrane</keyword>
<dbReference type="PRINTS" id="PR00176">
    <property type="entry name" value="NANEUSMPORT"/>
</dbReference>
<dbReference type="AlphaFoldDB" id="A0A0N5CNL3"/>
<dbReference type="PANTHER" id="PTHR11616:SF241">
    <property type="entry name" value="SODIUM- AND CHLORIDE-DEPENDENT GLYCINE TRANSPORTER 2"/>
    <property type="match status" value="1"/>
</dbReference>
<dbReference type="GO" id="GO:0005283">
    <property type="term" value="F:amino acid:sodium symporter activity"/>
    <property type="evidence" value="ECO:0007669"/>
    <property type="project" value="TreeGrafter"/>
</dbReference>
<dbReference type="STRING" id="103827.A0A0N5CNL3"/>
<dbReference type="InterPro" id="IPR037272">
    <property type="entry name" value="SNS_sf"/>
</dbReference>
<dbReference type="Proteomes" id="UP000276776">
    <property type="component" value="Unassembled WGS sequence"/>
</dbReference>
<dbReference type="GO" id="GO:0005886">
    <property type="term" value="C:plasma membrane"/>
    <property type="evidence" value="ECO:0007669"/>
    <property type="project" value="TreeGrafter"/>
</dbReference>
<keyword evidence="5 8" id="KW-1133">Transmembrane helix</keyword>
<evidence type="ECO:0000313" key="10">
    <source>
        <dbReference type="Proteomes" id="UP000276776"/>
    </source>
</evidence>
<reference evidence="9 10" key="2">
    <citation type="submission" date="2018-11" db="EMBL/GenBank/DDBJ databases">
        <authorList>
            <consortium name="Pathogen Informatics"/>
        </authorList>
    </citation>
    <scope>NUCLEOTIDE SEQUENCE [LARGE SCALE GENOMIC DNA]</scope>
</reference>
<evidence type="ECO:0000256" key="3">
    <source>
        <dbReference type="ARBA" id="ARBA00022692"/>
    </source>
</evidence>
<dbReference type="EMBL" id="UYYF01000266">
    <property type="protein sequence ID" value="VDM97392.1"/>
    <property type="molecule type" value="Genomic_DNA"/>
</dbReference>
<dbReference type="WBParaSite" id="TCLT_0000177601-mRNA-1">
    <property type="protein sequence ID" value="TCLT_0000177601-mRNA-1"/>
    <property type="gene ID" value="TCLT_0000177601"/>
</dbReference>
<dbReference type="InterPro" id="IPR000175">
    <property type="entry name" value="Na/ntran_symport"/>
</dbReference>
<gene>
    <name evidence="9" type="ORF">TCLT_LOCUS1777</name>
</gene>
<protein>
    <submittedName>
        <fullName evidence="9 11">Uncharacterized protein</fullName>
    </submittedName>
</protein>
<feature type="transmembrane region" description="Helical" evidence="8">
    <location>
        <begin position="52"/>
        <end position="73"/>
    </location>
</feature>
<keyword evidence="4" id="KW-0769">Symport</keyword>
<dbReference type="GO" id="GO:0046872">
    <property type="term" value="F:metal ion binding"/>
    <property type="evidence" value="ECO:0007669"/>
    <property type="project" value="UniProtKB-KW"/>
</dbReference>
<feature type="binding site" evidence="7">
    <location>
        <position position="35"/>
    </location>
    <ligand>
        <name>Na(+)</name>
        <dbReference type="ChEBI" id="CHEBI:29101"/>
        <label>1</label>
    </ligand>
</feature>
<evidence type="ECO:0000313" key="9">
    <source>
        <dbReference type="EMBL" id="VDM97392.1"/>
    </source>
</evidence>
<keyword evidence="7" id="KW-0479">Metal-binding</keyword>
<keyword evidence="2" id="KW-0813">Transport</keyword>
<keyword evidence="7" id="KW-0915">Sodium</keyword>
<name>A0A0N5CNL3_THECL</name>
<keyword evidence="10" id="KW-1185">Reference proteome</keyword>
<accession>A0A0N5CNL3</accession>
<organism evidence="11">
    <name type="scientific">Thelazia callipaeda</name>
    <name type="common">Oriental eyeworm</name>
    <name type="synonym">Parasitic nematode</name>
    <dbReference type="NCBI Taxonomy" id="103827"/>
    <lineage>
        <taxon>Eukaryota</taxon>
        <taxon>Metazoa</taxon>
        <taxon>Ecdysozoa</taxon>
        <taxon>Nematoda</taxon>
        <taxon>Chromadorea</taxon>
        <taxon>Rhabditida</taxon>
        <taxon>Spirurina</taxon>
        <taxon>Spiruromorpha</taxon>
        <taxon>Thelazioidea</taxon>
        <taxon>Thelaziidae</taxon>
        <taxon>Thelazia</taxon>
    </lineage>
</organism>
<dbReference type="PROSITE" id="PS50267">
    <property type="entry name" value="NA_NEUROTRAN_SYMP_3"/>
    <property type="match status" value="1"/>
</dbReference>
<dbReference type="PANTHER" id="PTHR11616">
    <property type="entry name" value="SODIUM/CHLORIDE DEPENDENT TRANSPORTER"/>
    <property type="match status" value="1"/>
</dbReference>
<evidence type="ECO:0000256" key="6">
    <source>
        <dbReference type="ARBA" id="ARBA00023136"/>
    </source>
</evidence>
<dbReference type="GO" id="GO:0089718">
    <property type="term" value="P:amino acid import across plasma membrane"/>
    <property type="evidence" value="ECO:0007669"/>
    <property type="project" value="TreeGrafter"/>
</dbReference>
<evidence type="ECO:0000256" key="2">
    <source>
        <dbReference type="ARBA" id="ARBA00022448"/>
    </source>
</evidence>
<reference evidence="11" key="1">
    <citation type="submission" date="2017-02" db="UniProtKB">
        <authorList>
            <consortium name="WormBaseParasite"/>
        </authorList>
    </citation>
    <scope>IDENTIFICATION</scope>
</reference>
<feature type="binding site" evidence="7">
    <location>
        <position position="39"/>
    </location>
    <ligand>
        <name>Na(+)</name>
        <dbReference type="ChEBI" id="CHEBI:29101"/>
        <label>1</label>
    </ligand>
</feature>